<reference evidence="2 3" key="1">
    <citation type="submission" date="2019-07" db="EMBL/GenBank/DDBJ databases">
        <title>Genome assembly of two rare yeast pathogens: Diutina rugosa and Trichomonascus ciferrii.</title>
        <authorList>
            <person name="Mixao V."/>
            <person name="Saus E."/>
            <person name="Hansen A."/>
            <person name="Lass-Flor C."/>
            <person name="Gabaldon T."/>
        </authorList>
    </citation>
    <scope>NUCLEOTIDE SEQUENCE [LARGE SCALE GENOMIC DNA]</scope>
    <source>
        <strain evidence="2 3">CBS 613</strain>
    </source>
</reference>
<proteinExistence type="predicted"/>
<name>A0A642UUZ3_DIURU</name>
<dbReference type="SMART" id="SM00594">
    <property type="entry name" value="UAS"/>
    <property type="match status" value="1"/>
</dbReference>
<dbReference type="OMA" id="FFQGSYT"/>
<dbReference type="VEuPathDB" id="FungiDB:DIURU_001318"/>
<protein>
    <recommendedName>
        <fullName evidence="1">UAS domain-containing protein</fullName>
    </recommendedName>
</protein>
<dbReference type="GO" id="GO:0005783">
    <property type="term" value="C:endoplasmic reticulum"/>
    <property type="evidence" value="ECO:0007669"/>
    <property type="project" value="TreeGrafter"/>
</dbReference>
<dbReference type="InterPro" id="IPR050730">
    <property type="entry name" value="UBX_domain-protein"/>
</dbReference>
<dbReference type="GO" id="GO:0043130">
    <property type="term" value="F:ubiquitin binding"/>
    <property type="evidence" value="ECO:0007669"/>
    <property type="project" value="TreeGrafter"/>
</dbReference>
<dbReference type="Gene3D" id="3.40.30.10">
    <property type="entry name" value="Glutaredoxin"/>
    <property type="match status" value="1"/>
</dbReference>
<dbReference type="GeneID" id="54779971"/>
<dbReference type="InterPro" id="IPR006577">
    <property type="entry name" value="UAS"/>
</dbReference>
<dbReference type="GO" id="GO:0036503">
    <property type="term" value="P:ERAD pathway"/>
    <property type="evidence" value="ECO:0007669"/>
    <property type="project" value="TreeGrafter"/>
</dbReference>
<evidence type="ECO:0000313" key="2">
    <source>
        <dbReference type="EMBL" id="KAA8905941.1"/>
    </source>
</evidence>
<accession>A0A642UUZ3</accession>
<dbReference type="AlphaFoldDB" id="A0A642UUZ3"/>
<dbReference type="RefSeq" id="XP_034013922.1">
    <property type="nucleotide sequence ID" value="XM_034153848.1"/>
</dbReference>
<keyword evidence="3" id="KW-1185">Reference proteome</keyword>
<dbReference type="Proteomes" id="UP000449547">
    <property type="component" value="Unassembled WGS sequence"/>
</dbReference>
<feature type="domain" description="UAS" evidence="1">
    <location>
        <begin position="101"/>
        <end position="245"/>
    </location>
</feature>
<dbReference type="SUPFAM" id="SSF52833">
    <property type="entry name" value="Thioredoxin-like"/>
    <property type="match status" value="1"/>
</dbReference>
<gene>
    <name evidence="2" type="ORF">DIURU_001318</name>
</gene>
<evidence type="ECO:0000259" key="1">
    <source>
        <dbReference type="SMART" id="SM00594"/>
    </source>
</evidence>
<dbReference type="OrthoDB" id="1026733at2759"/>
<dbReference type="EMBL" id="SWFT01000039">
    <property type="protein sequence ID" value="KAA8905941.1"/>
    <property type="molecule type" value="Genomic_DNA"/>
</dbReference>
<dbReference type="PANTHER" id="PTHR23322">
    <property type="entry name" value="FAS-ASSOCIATED PROTEIN"/>
    <property type="match status" value="1"/>
</dbReference>
<dbReference type="InterPro" id="IPR036249">
    <property type="entry name" value="Thioredoxin-like_sf"/>
</dbReference>
<evidence type="ECO:0000313" key="3">
    <source>
        <dbReference type="Proteomes" id="UP000449547"/>
    </source>
</evidence>
<sequence length="431" mass="49233">MAITDILNSLFGRDQQEPSPEVPGSYIRLEEDRPEPTFLRRPSKVVTAINFVVIKAMAIIMQLVSRVMAVVLNLIHFPDAQSSRDSLSYTQLLDPIDKVNKFVRGLEDHLPNDADRSQLPPFFEGSCSQAFYMATRRAKFLFVYLTNDENEHASSIFHQIVLNPDFRRLFTNPNILIWGGDLTNPEAYQLANSLGVTKFPFLGLLCLTRSTKMTPMGPVKTSPTISLVSKIQGGLTPQTNASALIQTKFVTTLAKYSEELGVMRSELMEKYQHELMMRQMKSRYEESLQRDKLKKIHRQRKQDEDQWLRYQATHKFATPDQTQGARVAFKFNDGSRRQINIDGNRKVEDLYIYVELWNRGFLGDDGPSTSSDLSESEFNQKYANFHMQYTFSLASASPPRQKLDDVRDQQINSISAVYPSGLLVVQQHDDA</sequence>
<dbReference type="PANTHER" id="PTHR23322:SF1">
    <property type="entry name" value="FAS-ASSOCIATED FACTOR 2"/>
    <property type="match status" value="1"/>
</dbReference>
<organism evidence="2 3">
    <name type="scientific">Diutina rugosa</name>
    <name type="common">Yeast</name>
    <name type="synonym">Candida rugosa</name>
    <dbReference type="NCBI Taxonomy" id="5481"/>
    <lineage>
        <taxon>Eukaryota</taxon>
        <taxon>Fungi</taxon>
        <taxon>Dikarya</taxon>
        <taxon>Ascomycota</taxon>
        <taxon>Saccharomycotina</taxon>
        <taxon>Pichiomycetes</taxon>
        <taxon>Debaryomycetaceae</taxon>
        <taxon>Diutina</taxon>
    </lineage>
</organism>
<comment type="caution">
    <text evidence="2">The sequence shown here is derived from an EMBL/GenBank/DDBJ whole genome shotgun (WGS) entry which is preliminary data.</text>
</comment>